<accession>A0A2A5JNG3</accession>
<gene>
    <name evidence="1" type="ORF">CEX98_14610</name>
</gene>
<dbReference type="Gene3D" id="3.30.70.100">
    <property type="match status" value="1"/>
</dbReference>
<keyword evidence="2" id="KW-1185">Reference proteome</keyword>
<dbReference type="InterPro" id="IPR011008">
    <property type="entry name" value="Dimeric_a/b-barrel"/>
</dbReference>
<dbReference type="AlphaFoldDB" id="A0A2A5JNG3"/>
<dbReference type="SUPFAM" id="SSF54909">
    <property type="entry name" value="Dimeric alpha+beta barrel"/>
    <property type="match status" value="1"/>
</dbReference>
<dbReference type="Proteomes" id="UP000228621">
    <property type="component" value="Unassembled WGS sequence"/>
</dbReference>
<dbReference type="EMBL" id="NKHF01000067">
    <property type="protein sequence ID" value="PCK30983.1"/>
    <property type="molecule type" value="Genomic_DNA"/>
</dbReference>
<evidence type="ECO:0008006" key="3">
    <source>
        <dbReference type="Google" id="ProtNLM"/>
    </source>
</evidence>
<sequence length="105" mass="11772">MQQNVVEIVKFKLALGATESDIMGVNPAFTEWVEQQPGLLYRSLTKDSQTGEYLDIIYWQSMEHAKAVSAQFPKTEVCQRLTQYIDSESVTISHSNVLSQTPCSG</sequence>
<reference evidence="2" key="1">
    <citation type="journal article" date="2019" name="Genome Announc.">
        <title>Draft Genome Sequence of Pseudoalteromonas piscicida Strain 36Y ROTHPW, an Hypersaline Seawater Isolate from the South Coast of Sonora, Mexico.</title>
        <authorList>
            <person name="Sanchez-Diaz R."/>
            <person name="Molina-Garza Z.J."/>
            <person name="Cruz-Suarez L.E."/>
            <person name="Selvin J."/>
            <person name="Kiran G.S."/>
            <person name="Ibarra-Gamez J.C."/>
            <person name="Gomez-Gil B."/>
            <person name="Galaviz-Silva L."/>
        </authorList>
    </citation>
    <scope>NUCLEOTIDE SEQUENCE [LARGE SCALE GENOMIC DNA]</scope>
    <source>
        <strain evidence="2">36Y_RITHPW</strain>
    </source>
</reference>
<comment type="caution">
    <text evidence="1">The sequence shown here is derived from an EMBL/GenBank/DDBJ whole genome shotgun (WGS) entry which is preliminary data.</text>
</comment>
<evidence type="ECO:0000313" key="1">
    <source>
        <dbReference type="EMBL" id="PCK30983.1"/>
    </source>
</evidence>
<evidence type="ECO:0000313" key="2">
    <source>
        <dbReference type="Proteomes" id="UP000228621"/>
    </source>
</evidence>
<dbReference type="RefSeq" id="WP_099642794.1">
    <property type="nucleotide sequence ID" value="NZ_JAQPZX010000005.1"/>
</dbReference>
<proteinExistence type="predicted"/>
<dbReference type="OrthoDB" id="7859710at2"/>
<protein>
    <recommendedName>
        <fullName evidence="3">ABM domain-containing protein</fullName>
    </recommendedName>
</protein>
<name>A0A2A5JNG3_PSEO7</name>
<organism evidence="1 2">
    <name type="scientific">Pseudoalteromonas piscicida</name>
    <dbReference type="NCBI Taxonomy" id="43662"/>
    <lineage>
        <taxon>Bacteria</taxon>
        <taxon>Pseudomonadati</taxon>
        <taxon>Pseudomonadota</taxon>
        <taxon>Gammaproteobacteria</taxon>
        <taxon>Alteromonadales</taxon>
        <taxon>Pseudoalteromonadaceae</taxon>
        <taxon>Pseudoalteromonas</taxon>
    </lineage>
</organism>